<keyword evidence="2" id="KW-0067">ATP-binding</keyword>
<dbReference type="Gene3D" id="3.40.50.12780">
    <property type="entry name" value="N-terminal domain of ligase-like"/>
    <property type="match status" value="1"/>
</dbReference>
<comment type="caution">
    <text evidence="6">The sequence shown here is derived from an EMBL/GenBank/DDBJ whole genome shotgun (WGS) entry which is preliminary data.</text>
</comment>
<dbReference type="InterPro" id="IPR000873">
    <property type="entry name" value="AMP-dep_synth/lig_dom"/>
</dbReference>
<name>A0A923NIB2_9FIRM</name>
<dbReference type="InterPro" id="IPR042099">
    <property type="entry name" value="ANL_N_sf"/>
</dbReference>
<feature type="domain" description="AMP-binding enzyme C-terminal" evidence="5">
    <location>
        <begin position="473"/>
        <end position="565"/>
    </location>
</feature>
<dbReference type="SUPFAM" id="SSF56801">
    <property type="entry name" value="Acetyl-CoA synthetase-like"/>
    <property type="match status" value="1"/>
</dbReference>
<sequence length="572" mass="64047">MNAAEQFYPVRDMESIRDLIRTGARDYKETPAFLVKTQKGGKYHEITHTRLEKDMNALGTRLIDLGLRGEKIAVIGENSYEWALSYFAIVNGVGTVVPLDKELSMEEISNLVKTAGCKGILYSSSYEKYAAKLDIPVKLKFELYRNEDVPFSENDMASLIYEGRKLLSRGDRRFLDAEIDPQAAAVMLFTSGTTGDPKAVMLSHENIVSNIKNISKIVRIEPGDRTLSILPIHHTFESTVDIMTVLYQGGSIAFFEGLKHVTKNLAEAQASVLVGVPLIFESIYAKLWKQAEKAKKTKALKAAIKLNRTLRKAGIDKRHKLFRTIYDSLGGRLRLVITGAAGIDPKVLRGFHDLGLEVAQGYGLTETAPIIAGTPDGEEKYRKTGSVGKIIPEGEVKIADPNEDGIGEILYKGPNVMLGYYEMPEKTAEVIDAEGWFHTGDLGFMDPEGWLYITGRKKNVIVTKTGKNIYPEELEQVLNKLPVIEECMVYGLDGMDAGDGTVVAAQVRPDYEGIRERGPREPDEEDVYEIVKRFIAEENQKLPNYKRIRHIVIREEEFVKTTTHKIKRQANL</sequence>
<evidence type="ECO:0000256" key="1">
    <source>
        <dbReference type="ARBA" id="ARBA00022741"/>
    </source>
</evidence>
<dbReference type="Pfam" id="PF13193">
    <property type="entry name" value="AMP-binding_C"/>
    <property type="match status" value="1"/>
</dbReference>
<dbReference type="Gene3D" id="3.30.300.30">
    <property type="match status" value="1"/>
</dbReference>
<evidence type="ECO:0000313" key="6">
    <source>
        <dbReference type="EMBL" id="MBC6678531.1"/>
    </source>
</evidence>
<dbReference type="Pfam" id="PF00501">
    <property type="entry name" value="AMP-binding"/>
    <property type="match status" value="1"/>
</dbReference>
<dbReference type="PANTHER" id="PTHR43272:SF33">
    <property type="entry name" value="AMP-BINDING DOMAIN-CONTAINING PROTEIN-RELATED"/>
    <property type="match status" value="1"/>
</dbReference>
<evidence type="ECO:0000256" key="2">
    <source>
        <dbReference type="ARBA" id="ARBA00022840"/>
    </source>
</evidence>
<dbReference type="PANTHER" id="PTHR43272">
    <property type="entry name" value="LONG-CHAIN-FATTY-ACID--COA LIGASE"/>
    <property type="match status" value="1"/>
</dbReference>
<keyword evidence="1" id="KW-0547">Nucleotide-binding</keyword>
<dbReference type="AlphaFoldDB" id="A0A923NIB2"/>
<dbReference type="RefSeq" id="WP_187301699.1">
    <property type="nucleotide sequence ID" value="NZ_JACRYT010000001.1"/>
</dbReference>
<evidence type="ECO:0000313" key="7">
    <source>
        <dbReference type="Proteomes" id="UP000602647"/>
    </source>
</evidence>
<dbReference type="EMBL" id="JACRYT010000001">
    <property type="protein sequence ID" value="MBC6678531.1"/>
    <property type="molecule type" value="Genomic_DNA"/>
</dbReference>
<evidence type="ECO:0000259" key="5">
    <source>
        <dbReference type="Pfam" id="PF13193"/>
    </source>
</evidence>
<evidence type="ECO:0000259" key="4">
    <source>
        <dbReference type="Pfam" id="PF00501"/>
    </source>
</evidence>
<reference evidence="6" key="1">
    <citation type="submission" date="2020-08" db="EMBL/GenBank/DDBJ databases">
        <title>Genome public.</title>
        <authorList>
            <person name="Liu C."/>
            <person name="Sun Q."/>
        </authorList>
    </citation>
    <scope>NUCLEOTIDE SEQUENCE</scope>
    <source>
        <strain evidence="6">BX12</strain>
    </source>
</reference>
<organism evidence="6 7">
    <name type="scientific">Zhenpiania hominis</name>
    <dbReference type="NCBI Taxonomy" id="2763644"/>
    <lineage>
        <taxon>Bacteria</taxon>
        <taxon>Bacillati</taxon>
        <taxon>Bacillota</taxon>
        <taxon>Clostridia</taxon>
        <taxon>Peptostreptococcales</taxon>
        <taxon>Anaerovoracaceae</taxon>
        <taxon>Zhenpiania</taxon>
    </lineage>
</organism>
<accession>A0A923NIB2</accession>
<dbReference type="GO" id="GO:0005524">
    <property type="term" value="F:ATP binding"/>
    <property type="evidence" value="ECO:0007669"/>
    <property type="project" value="UniProtKB-KW"/>
</dbReference>
<proteinExistence type="predicted"/>
<dbReference type="GO" id="GO:0016020">
    <property type="term" value="C:membrane"/>
    <property type="evidence" value="ECO:0007669"/>
    <property type="project" value="TreeGrafter"/>
</dbReference>
<gene>
    <name evidence="6" type="ORF">H9L42_01640</name>
</gene>
<dbReference type="InterPro" id="IPR025110">
    <property type="entry name" value="AMP-bd_C"/>
</dbReference>
<dbReference type="InterPro" id="IPR045851">
    <property type="entry name" value="AMP-bd_C_sf"/>
</dbReference>
<protein>
    <submittedName>
        <fullName evidence="6">AMP-binding protein</fullName>
    </submittedName>
</protein>
<dbReference type="Proteomes" id="UP000602647">
    <property type="component" value="Unassembled WGS sequence"/>
</dbReference>
<dbReference type="GO" id="GO:0004467">
    <property type="term" value="F:long-chain fatty acid-CoA ligase activity"/>
    <property type="evidence" value="ECO:0007669"/>
    <property type="project" value="UniProtKB-EC"/>
</dbReference>
<feature type="domain" description="AMP-dependent synthetase/ligase" evidence="4">
    <location>
        <begin position="24"/>
        <end position="421"/>
    </location>
</feature>
<dbReference type="PROSITE" id="PS00455">
    <property type="entry name" value="AMP_BINDING"/>
    <property type="match status" value="1"/>
</dbReference>
<evidence type="ECO:0000256" key="3">
    <source>
        <dbReference type="ARBA" id="ARBA00024484"/>
    </source>
</evidence>
<keyword evidence="7" id="KW-1185">Reference proteome</keyword>
<comment type="catalytic activity">
    <reaction evidence="3">
        <text>a long-chain fatty acid + ATP + CoA = a long-chain fatty acyl-CoA + AMP + diphosphate</text>
        <dbReference type="Rhea" id="RHEA:15421"/>
        <dbReference type="ChEBI" id="CHEBI:30616"/>
        <dbReference type="ChEBI" id="CHEBI:33019"/>
        <dbReference type="ChEBI" id="CHEBI:57287"/>
        <dbReference type="ChEBI" id="CHEBI:57560"/>
        <dbReference type="ChEBI" id="CHEBI:83139"/>
        <dbReference type="ChEBI" id="CHEBI:456215"/>
        <dbReference type="EC" id="6.2.1.3"/>
    </reaction>
    <physiologicalReaction direction="left-to-right" evidence="3">
        <dbReference type="Rhea" id="RHEA:15422"/>
    </physiologicalReaction>
</comment>
<dbReference type="InterPro" id="IPR020845">
    <property type="entry name" value="AMP-binding_CS"/>
</dbReference>